<evidence type="ECO:0000313" key="5">
    <source>
        <dbReference type="Proteomes" id="UP000757232"/>
    </source>
</evidence>
<keyword evidence="5" id="KW-1185">Reference proteome</keyword>
<organism evidence="4 5">
    <name type="scientific">Sanghuangporus baumii</name>
    <name type="common">Phellinus baumii</name>
    <dbReference type="NCBI Taxonomy" id="108892"/>
    <lineage>
        <taxon>Eukaryota</taxon>
        <taxon>Fungi</taxon>
        <taxon>Dikarya</taxon>
        <taxon>Basidiomycota</taxon>
        <taxon>Agaricomycotina</taxon>
        <taxon>Agaricomycetes</taxon>
        <taxon>Hymenochaetales</taxon>
        <taxon>Hymenochaetaceae</taxon>
        <taxon>Sanghuangporus</taxon>
    </lineage>
</organism>
<protein>
    <recommendedName>
        <fullName evidence="6">Ubiquitin-like domain-containing protein</fullName>
    </recommendedName>
</protein>
<feature type="compositionally biased region" description="Polar residues" evidence="3">
    <location>
        <begin position="178"/>
        <end position="197"/>
    </location>
</feature>
<dbReference type="Gene3D" id="3.10.20.90">
    <property type="entry name" value="Phosphatidylinositol 3-kinase Catalytic Subunit, Chain A, domain 1"/>
    <property type="match status" value="1"/>
</dbReference>
<sequence>MLADDVLARIFELCVEGNQDDRAATIPPEVVLSHVSRRFRCVALSLPSMWSKLSSKMSKRCLQRNLKRSGVIALYVIISGYTMSKRLALFIRNVKRECSRWKSFKIHLDDVVAMDSGLLEQLRISLGDLQLPNLELFKLSHNPTEMSTPAALPQRPSKPPPPGPAPPAPGAAPPNPPQSNSGHAATTNGAKATTVPNGTTKGKKGTAKADTPVDPQAMYESLKSKIAALEEELNHADEEELKFAEEAQKSVRGMEENAVHTKYVELFAEMKRTERDHAKEKQKLTKDKDTAKSQLTKANQTKAKLESLARDLTKDNKKLREEKHQLLQEVSKGLEEIKHLTAEISKGKEKARQQEIKNRELPEIVVKVICKYRAELFFKINRKMKLSRLMDAWTERMEGNASPSTSRKAIGKGNTTASNGASSPNGAGKGNDAASIKSNAPIQSAVVGGVVNGTVAGAATPARMTFEFFHQGRTLDPETTIEEAGIQSQDEILAVEFMDLTGPMPDDVEEIMETRLPKLKKNWIDNPQEAKKAMEEIFDGVTRERLKLVLRQYELRERHFECFVRSKELELLLARYREQEYKQHVEFERSRIDKLEEDNQRVRKELEDVHNGQTMLIEKLIQCCKEPNAERTQRLFTSLREELEKRGTKLVDGVAGG</sequence>
<feature type="region of interest" description="Disordered" evidence="3">
    <location>
        <begin position="275"/>
        <end position="303"/>
    </location>
</feature>
<dbReference type="EMBL" id="LNZH02000195">
    <property type="protein sequence ID" value="OCB87094.1"/>
    <property type="molecule type" value="Genomic_DNA"/>
</dbReference>
<evidence type="ECO:0000313" key="4">
    <source>
        <dbReference type="EMBL" id="OCB87094.1"/>
    </source>
</evidence>
<evidence type="ECO:0000256" key="1">
    <source>
        <dbReference type="ARBA" id="ARBA00009550"/>
    </source>
</evidence>
<reference evidence="4" key="1">
    <citation type="submission" date="2016-06" db="EMBL/GenBank/DDBJ databases">
        <title>Draft Genome sequence of the fungus Inonotus baumii.</title>
        <authorList>
            <person name="Zhu H."/>
            <person name="Lin W."/>
        </authorList>
    </citation>
    <scope>NUCLEOTIDE SEQUENCE</scope>
    <source>
        <strain evidence="4">821</strain>
    </source>
</reference>
<dbReference type="Pfam" id="PF09728">
    <property type="entry name" value="Taxilin"/>
    <property type="match status" value="1"/>
</dbReference>
<proteinExistence type="inferred from homology"/>
<feature type="coiled-coil region" evidence="2">
    <location>
        <begin position="578"/>
        <end position="612"/>
    </location>
</feature>
<dbReference type="InterPro" id="IPR026183">
    <property type="entry name" value="Taxilin_fam"/>
</dbReference>
<feature type="compositionally biased region" description="Pro residues" evidence="3">
    <location>
        <begin position="156"/>
        <end position="177"/>
    </location>
</feature>
<gene>
    <name evidence="4" type="ORF">A7U60_g5829</name>
</gene>
<dbReference type="GO" id="GO:0019905">
    <property type="term" value="F:syntaxin binding"/>
    <property type="evidence" value="ECO:0007669"/>
    <property type="project" value="InterPro"/>
</dbReference>
<evidence type="ECO:0008006" key="6">
    <source>
        <dbReference type="Google" id="ProtNLM"/>
    </source>
</evidence>
<dbReference type="AlphaFoldDB" id="A0A9Q5NB53"/>
<feature type="region of interest" description="Disordered" evidence="3">
    <location>
        <begin position="397"/>
        <end position="434"/>
    </location>
</feature>
<evidence type="ECO:0000256" key="2">
    <source>
        <dbReference type="SAM" id="Coils"/>
    </source>
</evidence>
<name>A0A9Q5NB53_SANBA</name>
<dbReference type="Proteomes" id="UP000757232">
    <property type="component" value="Unassembled WGS sequence"/>
</dbReference>
<comment type="similarity">
    <text evidence="1">Belongs to the taxilin family.</text>
</comment>
<dbReference type="PANTHER" id="PTHR16127:SF13">
    <property type="entry name" value="GH01188P"/>
    <property type="match status" value="1"/>
</dbReference>
<dbReference type="PANTHER" id="PTHR16127">
    <property type="entry name" value="TAXILIN"/>
    <property type="match status" value="1"/>
</dbReference>
<feature type="compositionally biased region" description="Polar residues" evidence="3">
    <location>
        <begin position="292"/>
        <end position="302"/>
    </location>
</feature>
<feature type="compositionally biased region" description="Polar residues" evidence="3">
    <location>
        <begin position="401"/>
        <end position="425"/>
    </location>
</feature>
<keyword evidence="2" id="KW-0175">Coiled coil</keyword>
<evidence type="ECO:0000256" key="3">
    <source>
        <dbReference type="SAM" id="MobiDB-lite"/>
    </source>
</evidence>
<feature type="compositionally biased region" description="Basic and acidic residues" evidence="3">
    <location>
        <begin position="275"/>
        <end position="291"/>
    </location>
</feature>
<comment type="caution">
    <text evidence="4">The sequence shown here is derived from an EMBL/GenBank/DDBJ whole genome shotgun (WGS) entry which is preliminary data.</text>
</comment>
<accession>A0A9Q5NB53</accession>
<feature type="region of interest" description="Disordered" evidence="3">
    <location>
        <begin position="144"/>
        <end position="215"/>
    </location>
</feature>
<dbReference type="OrthoDB" id="442921at2759"/>